<organism evidence="4 5">
    <name type="scientific">Pontibacter locisalis</name>
    <dbReference type="NCBI Taxonomy" id="1719035"/>
    <lineage>
        <taxon>Bacteria</taxon>
        <taxon>Pseudomonadati</taxon>
        <taxon>Bacteroidota</taxon>
        <taxon>Cytophagia</taxon>
        <taxon>Cytophagales</taxon>
        <taxon>Hymenobacteraceae</taxon>
        <taxon>Pontibacter</taxon>
    </lineage>
</organism>
<feature type="domain" description="Outer membrane protein beta-barrel" evidence="3">
    <location>
        <begin position="324"/>
        <end position="516"/>
    </location>
</feature>
<feature type="compositionally biased region" description="Basic and acidic residues" evidence="1">
    <location>
        <begin position="10"/>
        <end position="24"/>
    </location>
</feature>
<feature type="region of interest" description="Disordered" evidence="1">
    <location>
        <begin position="1"/>
        <end position="29"/>
    </location>
</feature>
<feature type="transmembrane region" description="Helical" evidence="2">
    <location>
        <begin position="57"/>
        <end position="76"/>
    </location>
</feature>
<protein>
    <submittedName>
        <fullName evidence="4">Outer membrane beta-barrel protein</fullName>
    </submittedName>
</protein>
<evidence type="ECO:0000256" key="1">
    <source>
        <dbReference type="SAM" id="MobiDB-lite"/>
    </source>
</evidence>
<dbReference type="InterPro" id="IPR025665">
    <property type="entry name" value="Beta-barrel_OMP_2"/>
</dbReference>
<evidence type="ECO:0000313" key="4">
    <source>
        <dbReference type="EMBL" id="MFD2512903.1"/>
    </source>
</evidence>
<dbReference type="EMBL" id="JBHULU010000004">
    <property type="protein sequence ID" value="MFD2512903.1"/>
    <property type="molecule type" value="Genomic_DNA"/>
</dbReference>
<dbReference type="Proteomes" id="UP001597544">
    <property type="component" value="Unassembled WGS sequence"/>
</dbReference>
<sequence length="549" mass="60526">MSSAANHKRGPLEEEFQRRMHDAEASPSPDLWARIDHDLTLQESKHYKGRMVLYRQLAAACFILFVMAGALLTYHFKADEAAVVASAQPANAPADVSQLAKAEEGPVQQSRAEKELGSLTAPVPAKEDIAYSTQVIATEELVYAIDEESLLADVGRQNKGEEVAPGIAALESSSKDDLSFSTFDNTDGNLPEEKSAFDSLKPFYQTARQAIAAVPPSYSNSFGRTTGVQQNDEQHKSLVELSKSAKEGVATILKKSEDLALALNDNKGSKEEKESDTDSRWTVGMGYAPSYFNQNIGMPQQMMQTVQRASFVANGPDKSLRSSSNMEEARNEFEENTDPAFSYAVEAKAGFKLTKKLRLLAGLGFTQNTSRTKSSYILTQYWFKPYTDERVALPPTTIFLPSLNNNFSTDSLSVDKTDDFYVNYRYRHLVLPVGLQYEGGINKDWFWYTSGGVAANFLVETTFMATNDEVKDVSYNHGDESPFRKVQFSGNVSLGVGKRISNAVSVTAGPEFRGYFNSLLAEPDKALAPQGSPYTIGLNMSVNYDLGRR</sequence>
<keyword evidence="5" id="KW-1185">Reference proteome</keyword>
<evidence type="ECO:0000259" key="3">
    <source>
        <dbReference type="Pfam" id="PF13568"/>
    </source>
</evidence>
<dbReference type="RefSeq" id="WP_377503363.1">
    <property type="nucleotide sequence ID" value="NZ_JBHULU010000004.1"/>
</dbReference>
<evidence type="ECO:0000256" key="2">
    <source>
        <dbReference type="SAM" id="Phobius"/>
    </source>
</evidence>
<feature type="region of interest" description="Disordered" evidence="1">
    <location>
        <begin position="96"/>
        <end position="119"/>
    </location>
</feature>
<keyword evidence="2" id="KW-0472">Membrane</keyword>
<proteinExistence type="predicted"/>
<evidence type="ECO:0000313" key="5">
    <source>
        <dbReference type="Proteomes" id="UP001597544"/>
    </source>
</evidence>
<keyword evidence="2" id="KW-1133">Transmembrane helix</keyword>
<keyword evidence="2" id="KW-0812">Transmembrane</keyword>
<accession>A0ABW5IHY4</accession>
<reference evidence="5" key="1">
    <citation type="journal article" date="2019" name="Int. J. Syst. Evol. Microbiol.">
        <title>The Global Catalogue of Microorganisms (GCM) 10K type strain sequencing project: providing services to taxonomists for standard genome sequencing and annotation.</title>
        <authorList>
            <consortium name="The Broad Institute Genomics Platform"/>
            <consortium name="The Broad Institute Genome Sequencing Center for Infectious Disease"/>
            <person name="Wu L."/>
            <person name="Ma J."/>
        </authorList>
    </citation>
    <scope>NUCLEOTIDE SEQUENCE [LARGE SCALE GENOMIC DNA]</scope>
    <source>
        <strain evidence="5">KCTC 42498</strain>
    </source>
</reference>
<dbReference type="Pfam" id="PF13568">
    <property type="entry name" value="OMP_b-brl_2"/>
    <property type="match status" value="1"/>
</dbReference>
<gene>
    <name evidence="4" type="ORF">ACFSRY_03430</name>
</gene>
<name>A0ABW5IHY4_9BACT</name>
<comment type="caution">
    <text evidence="4">The sequence shown here is derived from an EMBL/GenBank/DDBJ whole genome shotgun (WGS) entry which is preliminary data.</text>
</comment>